<evidence type="ECO:0000313" key="2">
    <source>
        <dbReference type="EMBL" id="OAA37602.1"/>
    </source>
</evidence>
<keyword evidence="3" id="KW-1185">Reference proteome</keyword>
<dbReference type="AlphaFoldDB" id="A0A166Z6C4"/>
<dbReference type="Pfam" id="PF00583">
    <property type="entry name" value="Acetyltransf_1"/>
    <property type="match status" value="1"/>
</dbReference>
<dbReference type="Proteomes" id="UP000076863">
    <property type="component" value="Unassembled WGS sequence"/>
</dbReference>
<dbReference type="SUPFAM" id="SSF55729">
    <property type="entry name" value="Acyl-CoA N-acyltransferases (Nat)"/>
    <property type="match status" value="1"/>
</dbReference>
<feature type="domain" description="N-acetyltransferase" evidence="1">
    <location>
        <begin position="3"/>
        <end position="186"/>
    </location>
</feature>
<accession>A0A166Z6C4</accession>
<sequence length="413" mass="44269">MSIKIRAEEPGDVDMIRLLNDQAFEKMQHSNGNESAIVDSLRERGALTLSLVATVDNEVVGHVAYSLVTIDDKDEGWFGLGPVAVRPSKQGSGIGSALIRAGLHDLRTANARGTAGPRLYRPPGRLHLLAAAIAILALALQLSLPGPRLMEMKTRQDQCGATPQGRTLLEVYFVRIDNIDNEDPGDLYGSITTTDALGTDTLWKQDPSFKIKPGQDVPLTGPSRPISGSGAFSIDLDLCDYDSWPDPSFDDQVALGSVQWNPEDPSNQYDTTHYQQITGNSGSTSVRYAVLQRAVTAQVSAVLAKGDENPDDVCGTITAGTGLDKIVLFDVACESGKTVSVNEGNPVPLRRSVLAVSLDDSLTIEAHLWDRDQVSSNDEIANGSEAFAAKADTKKTISGASGRVDVNVEWVEL</sequence>
<reference evidence="2 3" key="1">
    <citation type="journal article" date="2016" name="Genome Biol. Evol.">
        <title>Divergent and convergent evolution of fungal pathogenicity.</title>
        <authorList>
            <person name="Shang Y."/>
            <person name="Xiao G."/>
            <person name="Zheng P."/>
            <person name="Cen K."/>
            <person name="Zhan S."/>
            <person name="Wang C."/>
        </authorList>
    </citation>
    <scope>NUCLEOTIDE SEQUENCE [LARGE SCALE GENOMIC DNA]</scope>
    <source>
        <strain evidence="2 3">RCEF 3172</strain>
    </source>
</reference>
<dbReference type="InterPro" id="IPR046533">
    <property type="entry name" value="DUF6598"/>
</dbReference>
<dbReference type="EMBL" id="AZHA01000030">
    <property type="protein sequence ID" value="OAA37602.1"/>
    <property type="molecule type" value="Genomic_DNA"/>
</dbReference>
<dbReference type="PANTHER" id="PTHR33065">
    <property type="entry name" value="OS07G0486400 PROTEIN"/>
    <property type="match status" value="1"/>
</dbReference>
<organism evidence="2 3">
    <name type="scientific">Beauveria brongniartii RCEF 3172</name>
    <dbReference type="NCBI Taxonomy" id="1081107"/>
    <lineage>
        <taxon>Eukaryota</taxon>
        <taxon>Fungi</taxon>
        <taxon>Dikarya</taxon>
        <taxon>Ascomycota</taxon>
        <taxon>Pezizomycotina</taxon>
        <taxon>Sordariomycetes</taxon>
        <taxon>Hypocreomycetidae</taxon>
        <taxon>Hypocreales</taxon>
        <taxon>Cordycipitaceae</taxon>
        <taxon>Beauveria</taxon>
        <taxon>Beauveria brongniartii</taxon>
    </lineage>
</organism>
<name>A0A166Z6C4_9HYPO</name>
<protein>
    <submittedName>
        <fullName evidence="2">Ribosome-inactivating protein</fullName>
    </submittedName>
</protein>
<dbReference type="PANTHER" id="PTHR33065:SF88">
    <property type="entry name" value="OS11G0104220 PROTEIN"/>
    <property type="match status" value="1"/>
</dbReference>
<dbReference type="OrthoDB" id="4927890at2759"/>
<evidence type="ECO:0000259" key="1">
    <source>
        <dbReference type="PROSITE" id="PS51186"/>
    </source>
</evidence>
<dbReference type="CDD" id="cd04301">
    <property type="entry name" value="NAT_SF"/>
    <property type="match status" value="1"/>
</dbReference>
<proteinExistence type="predicted"/>
<dbReference type="PROSITE" id="PS51186">
    <property type="entry name" value="GNAT"/>
    <property type="match status" value="1"/>
</dbReference>
<evidence type="ECO:0000313" key="3">
    <source>
        <dbReference type="Proteomes" id="UP000076863"/>
    </source>
</evidence>
<dbReference type="Pfam" id="PF20241">
    <property type="entry name" value="DUF6598"/>
    <property type="match status" value="1"/>
</dbReference>
<dbReference type="Gene3D" id="3.40.630.30">
    <property type="match status" value="1"/>
</dbReference>
<comment type="caution">
    <text evidence="2">The sequence shown here is derived from an EMBL/GenBank/DDBJ whole genome shotgun (WGS) entry which is preliminary data.</text>
</comment>
<gene>
    <name evidence="2" type="ORF">BBO_07632</name>
</gene>
<dbReference type="GO" id="GO:0016747">
    <property type="term" value="F:acyltransferase activity, transferring groups other than amino-acyl groups"/>
    <property type="evidence" value="ECO:0007669"/>
    <property type="project" value="InterPro"/>
</dbReference>
<dbReference type="InterPro" id="IPR016181">
    <property type="entry name" value="Acyl_CoA_acyltransferase"/>
</dbReference>
<dbReference type="InterPro" id="IPR000182">
    <property type="entry name" value="GNAT_dom"/>
</dbReference>